<evidence type="ECO:0000313" key="2">
    <source>
        <dbReference type="Proteomes" id="UP000009885"/>
    </source>
</evidence>
<name>K9ASR0_9STAP</name>
<dbReference type="RefSeq" id="WP_009382113.1">
    <property type="nucleotide sequence ID" value="NZ_AMSQ01000002.1"/>
</dbReference>
<dbReference type="AlphaFoldDB" id="K9ASR0"/>
<evidence type="ECO:0000313" key="1">
    <source>
        <dbReference type="EMBL" id="EKU50339.1"/>
    </source>
</evidence>
<sequence length="61" mass="7028">MELYEQSATFDVPVTVRCTITLPNVSSKDEIDDETFIEHIDEDILSDGEVTINKYDSERIF</sequence>
<gene>
    <name evidence="1" type="ORF">C273_01815</name>
</gene>
<proteinExistence type="predicted"/>
<keyword evidence="2" id="KW-1185">Reference proteome</keyword>
<organism evidence="1 2">
    <name type="scientific">Staphylococcus massiliensis S46</name>
    <dbReference type="NCBI Taxonomy" id="1229783"/>
    <lineage>
        <taxon>Bacteria</taxon>
        <taxon>Bacillati</taxon>
        <taxon>Bacillota</taxon>
        <taxon>Bacilli</taxon>
        <taxon>Bacillales</taxon>
        <taxon>Staphylococcaceae</taxon>
        <taxon>Staphylococcus</taxon>
    </lineage>
</organism>
<dbReference type="EMBL" id="AMSQ01000002">
    <property type="protein sequence ID" value="EKU50339.1"/>
    <property type="molecule type" value="Genomic_DNA"/>
</dbReference>
<dbReference type="PATRIC" id="fig|1229783.3.peg.370"/>
<reference evidence="1 2" key="1">
    <citation type="journal article" date="2013" name="Genome Announc.">
        <title>Genome Sequence of Staphylococcus massiliensis Strain S46, Isolated from the Surface of Healthy Human Skin.</title>
        <authorList>
            <person name="Srivastav R."/>
            <person name="Singh A."/>
            <person name="Jangir P.K."/>
            <person name="Kumari C."/>
            <person name="Muduli S."/>
            <person name="Sharma R."/>
        </authorList>
    </citation>
    <scope>NUCLEOTIDE SEQUENCE [LARGE SCALE GENOMIC DNA]</scope>
    <source>
        <strain evidence="1 2">S46</strain>
    </source>
</reference>
<dbReference type="Proteomes" id="UP000009885">
    <property type="component" value="Unassembled WGS sequence"/>
</dbReference>
<accession>K9ASR0</accession>
<dbReference type="STRING" id="1229783.C273_01815"/>
<comment type="caution">
    <text evidence="1">The sequence shown here is derived from an EMBL/GenBank/DDBJ whole genome shotgun (WGS) entry which is preliminary data.</text>
</comment>
<protein>
    <submittedName>
        <fullName evidence="1">Uncharacterized protein</fullName>
    </submittedName>
</protein>